<feature type="binding site" evidence="10">
    <location>
        <position position="251"/>
    </location>
    <ligand>
        <name>L-glutamine</name>
        <dbReference type="ChEBI" id="CHEBI:58359"/>
    </ligand>
</feature>
<feature type="binding site" evidence="10">
    <location>
        <position position="294"/>
    </location>
    <ligand>
        <name>L-glutamine</name>
        <dbReference type="ChEBI" id="CHEBI:58359"/>
    </ligand>
</feature>
<keyword evidence="13" id="KW-1185">Reference proteome</keyword>
<evidence type="ECO:0000313" key="13">
    <source>
        <dbReference type="Proteomes" id="UP000319894"/>
    </source>
</evidence>
<evidence type="ECO:0000256" key="2">
    <source>
        <dbReference type="ARBA" id="ARBA00007800"/>
    </source>
</evidence>
<dbReference type="InterPro" id="IPR050472">
    <property type="entry name" value="Anth_synth/Amidotransfase"/>
</dbReference>
<dbReference type="SUPFAM" id="SSF52317">
    <property type="entry name" value="Class I glutamine amidotransferase-like"/>
    <property type="match status" value="1"/>
</dbReference>
<evidence type="ECO:0000259" key="11">
    <source>
        <dbReference type="SMART" id="SM01097"/>
    </source>
</evidence>
<dbReference type="InterPro" id="IPR036480">
    <property type="entry name" value="CarbP_synth_ssu_N_sf"/>
</dbReference>
<evidence type="ECO:0000256" key="9">
    <source>
        <dbReference type="ARBA" id="ARBA00048816"/>
    </source>
</evidence>
<feature type="binding site" evidence="10">
    <location>
        <position position="223"/>
    </location>
    <ligand>
        <name>L-glutamine</name>
        <dbReference type="ChEBI" id="CHEBI:58359"/>
    </ligand>
</feature>
<dbReference type="CDD" id="cd01744">
    <property type="entry name" value="GATase1_CPSase"/>
    <property type="match status" value="1"/>
</dbReference>
<feature type="active site" description="Nucleophile" evidence="10">
    <location>
        <position position="250"/>
    </location>
</feature>
<comment type="caution">
    <text evidence="12">The sequence shown here is derived from an EMBL/GenBank/DDBJ whole genome shotgun (WGS) entry which is preliminary data.</text>
</comment>
<feature type="binding site" evidence="10">
    <location>
        <position position="295"/>
    </location>
    <ligand>
        <name>L-glutamine</name>
        <dbReference type="ChEBI" id="CHEBI:58359"/>
    </ligand>
</feature>
<dbReference type="Gene3D" id="3.50.30.20">
    <property type="entry name" value="Carbamoyl-phosphate synthase small subunit, N-terminal domain"/>
    <property type="match status" value="1"/>
</dbReference>
<evidence type="ECO:0000256" key="3">
    <source>
        <dbReference type="ARBA" id="ARBA00022571"/>
    </source>
</evidence>
<feature type="binding site" evidence="10">
    <location>
        <position position="254"/>
    </location>
    <ligand>
        <name>L-glutamine</name>
        <dbReference type="ChEBI" id="CHEBI:58359"/>
    </ligand>
</feature>
<dbReference type="PANTHER" id="PTHR43418:SF7">
    <property type="entry name" value="CARBAMOYL-PHOSPHATE SYNTHASE SMALL CHAIN"/>
    <property type="match status" value="1"/>
</dbReference>
<dbReference type="InterPro" id="IPR002474">
    <property type="entry name" value="CarbamoylP_synth_ssu_N"/>
</dbReference>
<dbReference type="FunCoup" id="A0A554NCQ2">
    <property type="interactions" value="226"/>
</dbReference>
<keyword evidence="6 10" id="KW-0067">ATP-binding</keyword>
<feature type="binding site" evidence="10">
    <location>
        <position position="52"/>
    </location>
    <ligand>
        <name>L-glutamine</name>
        <dbReference type="ChEBI" id="CHEBI:58359"/>
    </ligand>
</feature>
<dbReference type="NCBIfam" id="TIGR01368">
    <property type="entry name" value="CPSaseIIsmall"/>
    <property type="match status" value="1"/>
</dbReference>
<sequence>MTDAAADDRTAYVAIEGGRVVEARSRAPGRARGELVFTTAYTGYEESLTDPSYEEQILTFSYPLIGNYGVREERFESERVHPRGVVARELTDDVADWLTEEGVPAVDHLDTRDLVTGIREEGAMECGIAAGPDATPEVAREELERCVAMSDHTDIGEQVSVPGRETHNPDGDGPRVGLIDCGAKGSIVSSLLERDAVVDVVPYDATVADIERTDPDLLFISNGPGDPENFEAAAALVDEYVGSLPIAGICLGQQVVANALGGSTEKMEFGHRGVNQPVRDLRTNRVVMTTQNHGYTVAEPGDRLEVTQVNVNDDTPEGLESDDLDVITRQYHPEANPGPNDSLDFFDDVLELAGYETERGATGAPKTT</sequence>
<evidence type="ECO:0000256" key="5">
    <source>
        <dbReference type="ARBA" id="ARBA00022741"/>
    </source>
</evidence>
<comment type="catalytic activity">
    <reaction evidence="10">
        <text>L-glutamine + H2O = L-glutamate + NH4(+)</text>
        <dbReference type="Rhea" id="RHEA:15889"/>
        <dbReference type="ChEBI" id="CHEBI:15377"/>
        <dbReference type="ChEBI" id="CHEBI:28938"/>
        <dbReference type="ChEBI" id="CHEBI:29985"/>
        <dbReference type="ChEBI" id="CHEBI:58359"/>
    </reaction>
</comment>
<dbReference type="Pfam" id="PF00988">
    <property type="entry name" value="CPSase_sm_chain"/>
    <property type="match status" value="1"/>
</dbReference>
<keyword evidence="10" id="KW-0028">Amino-acid biosynthesis</keyword>
<organism evidence="12 13">
    <name type="scientific">Haloglomus irregulare</name>
    <dbReference type="NCBI Taxonomy" id="2234134"/>
    <lineage>
        <taxon>Archaea</taxon>
        <taxon>Methanobacteriati</taxon>
        <taxon>Methanobacteriota</taxon>
        <taxon>Stenosarchaea group</taxon>
        <taxon>Halobacteria</taxon>
        <taxon>Halobacteriales</taxon>
        <taxon>Natronomonadaceae</taxon>
        <taxon>Haloglomus</taxon>
    </lineage>
</organism>
<feature type="active site" evidence="10">
    <location>
        <position position="334"/>
    </location>
</feature>
<dbReference type="UniPathway" id="UPA00068">
    <property type="reaction ID" value="UER00171"/>
</dbReference>
<gene>
    <name evidence="10" type="primary">carA</name>
    <name evidence="12" type="ORF">DP107_04680</name>
</gene>
<dbReference type="Pfam" id="PF00117">
    <property type="entry name" value="GATase"/>
    <property type="match status" value="1"/>
</dbReference>
<dbReference type="OrthoDB" id="7675at2157"/>
<dbReference type="PROSITE" id="PS51273">
    <property type="entry name" value="GATASE_TYPE_1"/>
    <property type="match status" value="1"/>
</dbReference>
<dbReference type="GO" id="GO:0006541">
    <property type="term" value="P:glutamine metabolic process"/>
    <property type="evidence" value="ECO:0007669"/>
    <property type="project" value="InterPro"/>
</dbReference>
<dbReference type="Gene3D" id="3.40.50.880">
    <property type="match status" value="1"/>
</dbReference>
<keyword evidence="4 10" id="KW-0436">Ligase</keyword>
<keyword evidence="3 10" id="KW-0055">Arginine biosynthesis</keyword>
<dbReference type="InterPro" id="IPR029062">
    <property type="entry name" value="Class_I_gatase-like"/>
</dbReference>
<dbReference type="NCBIfam" id="NF009475">
    <property type="entry name" value="PRK12838.1"/>
    <property type="match status" value="1"/>
</dbReference>
<evidence type="ECO:0000256" key="7">
    <source>
        <dbReference type="ARBA" id="ARBA00022962"/>
    </source>
</evidence>
<evidence type="ECO:0000313" key="12">
    <source>
        <dbReference type="EMBL" id="TSD15154.1"/>
    </source>
</evidence>
<dbReference type="PRINTS" id="PR00096">
    <property type="entry name" value="GATASE"/>
</dbReference>
<keyword evidence="8 10" id="KW-0665">Pyrimidine biosynthesis</keyword>
<dbReference type="GO" id="GO:0044205">
    <property type="term" value="P:'de novo' UMP biosynthetic process"/>
    <property type="evidence" value="ECO:0007669"/>
    <property type="project" value="UniProtKB-UniRule"/>
</dbReference>
<feature type="binding site" evidence="10">
    <location>
        <position position="225"/>
    </location>
    <ligand>
        <name>L-glutamine</name>
        <dbReference type="ChEBI" id="CHEBI:58359"/>
    </ligand>
</feature>
<reference evidence="12 13" key="1">
    <citation type="submission" date="2018-06" db="EMBL/GenBank/DDBJ databases">
        <title>Natronomonas sp. F16-60 a new haloarchaeon isolated from a solar saltern of Isla Cristina, Huelva, Spain.</title>
        <authorList>
            <person name="Duran-Viseras A."/>
            <person name="Sanchez-Porro C."/>
            <person name="Ventosa A."/>
        </authorList>
    </citation>
    <scope>NUCLEOTIDE SEQUENCE [LARGE SCALE GENOMIC DNA]</scope>
    <source>
        <strain evidence="12 13">F16-60</strain>
    </source>
</reference>
<dbReference type="AlphaFoldDB" id="A0A554NCQ2"/>
<feature type="region of interest" description="CPSase" evidence="10">
    <location>
        <begin position="1"/>
        <end position="174"/>
    </location>
</feature>
<comment type="similarity">
    <text evidence="2 10">Belongs to the CarA family.</text>
</comment>
<dbReference type="GO" id="GO:0005524">
    <property type="term" value="F:ATP binding"/>
    <property type="evidence" value="ECO:0007669"/>
    <property type="project" value="UniProtKB-UniRule"/>
</dbReference>
<name>A0A554NCQ2_9EURY</name>
<dbReference type="InParanoid" id="A0A554NCQ2"/>
<evidence type="ECO:0000256" key="6">
    <source>
        <dbReference type="ARBA" id="ARBA00022840"/>
    </source>
</evidence>
<comment type="function">
    <text evidence="10">Small subunit of the glutamine-dependent carbamoyl phosphate synthetase (CPSase). CPSase catalyzes the formation of carbamoyl phosphate from the ammonia moiety of glutamine, carbonate, and phosphate donated by ATP, constituting the first step of 2 biosynthetic pathways, one leading to arginine and/or urea and the other to pyrimidine nucleotides. The small subunit (glutamine amidotransferase) binds and cleaves glutamine to supply the large subunit with the substrate ammonia.</text>
</comment>
<comment type="subunit">
    <text evidence="10">Composed of two chains; the small (or glutamine) chain promotes the hydrolysis of glutamine to ammonia, which is used by the large (or ammonia) chain to synthesize carbamoyl phosphate. Tetramer of heterodimers (alpha,beta)4.</text>
</comment>
<dbReference type="GO" id="GO:0004088">
    <property type="term" value="F:carbamoyl-phosphate synthase (glutamine-hydrolyzing) activity"/>
    <property type="evidence" value="ECO:0007669"/>
    <property type="project" value="UniProtKB-UniRule"/>
</dbReference>
<dbReference type="UniPathway" id="UPA00070">
    <property type="reaction ID" value="UER00115"/>
</dbReference>
<dbReference type="GO" id="GO:0006207">
    <property type="term" value="P:'de novo' pyrimidine nucleobase biosynthetic process"/>
    <property type="evidence" value="ECO:0007669"/>
    <property type="project" value="InterPro"/>
</dbReference>
<protein>
    <recommendedName>
        <fullName evidence="10">Carbamoyl phosphate synthase small chain</fullName>
        <ecNumber evidence="10">6.3.5.5</ecNumber>
    </recommendedName>
    <alternativeName>
        <fullName evidence="10">Carbamoyl phosphate synthetase glutamine chain</fullName>
    </alternativeName>
</protein>
<dbReference type="EMBL" id="QMDX01000002">
    <property type="protein sequence ID" value="TSD15154.1"/>
    <property type="molecule type" value="Genomic_DNA"/>
</dbReference>
<evidence type="ECO:0000256" key="10">
    <source>
        <dbReference type="HAMAP-Rule" id="MF_01209"/>
    </source>
</evidence>
<evidence type="ECO:0000256" key="4">
    <source>
        <dbReference type="ARBA" id="ARBA00022598"/>
    </source>
</evidence>
<proteinExistence type="inferred from homology"/>
<dbReference type="RefSeq" id="WP_144260994.1">
    <property type="nucleotide sequence ID" value="NZ_QMDX01000002.1"/>
</dbReference>
<evidence type="ECO:0000256" key="8">
    <source>
        <dbReference type="ARBA" id="ARBA00022975"/>
    </source>
</evidence>
<keyword evidence="7 10" id="KW-0315">Glutamine amidotransferase</keyword>
<dbReference type="SMART" id="SM01097">
    <property type="entry name" value="CPSase_sm_chain"/>
    <property type="match status" value="1"/>
</dbReference>
<feature type="binding site" evidence="10">
    <location>
        <position position="292"/>
    </location>
    <ligand>
        <name>L-glutamine</name>
        <dbReference type="ChEBI" id="CHEBI:58359"/>
    </ligand>
</feature>
<keyword evidence="5 10" id="KW-0547">Nucleotide-binding</keyword>
<accession>A0A554NCQ2</accession>
<dbReference type="GO" id="GO:0006526">
    <property type="term" value="P:L-arginine biosynthetic process"/>
    <property type="evidence" value="ECO:0007669"/>
    <property type="project" value="UniProtKB-UniRule"/>
</dbReference>
<feature type="domain" description="Carbamoyl-phosphate synthase small subunit N-terminal" evidence="11">
    <location>
        <begin position="9"/>
        <end position="129"/>
    </location>
</feature>
<comment type="pathway">
    <text evidence="1 10">Amino-acid biosynthesis; L-arginine biosynthesis; carbamoyl phosphate from bicarbonate: step 1/1.</text>
</comment>
<dbReference type="PANTHER" id="PTHR43418">
    <property type="entry name" value="MULTIFUNCTIONAL TRYPTOPHAN BIOSYNTHESIS PROTEIN-RELATED"/>
    <property type="match status" value="1"/>
</dbReference>
<feature type="active site" evidence="10">
    <location>
        <position position="332"/>
    </location>
</feature>
<dbReference type="GO" id="GO:0004359">
    <property type="term" value="F:glutaminase activity"/>
    <property type="evidence" value="ECO:0007669"/>
    <property type="project" value="RHEA"/>
</dbReference>
<dbReference type="Proteomes" id="UP000319894">
    <property type="component" value="Unassembled WGS sequence"/>
</dbReference>
<evidence type="ECO:0000256" key="1">
    <source>
        <dbReference type="ARBA" id="ARBA00005077"/>
    </source>
</evidence>
<dbReference type="HAMAP" id="MF_01209">
    <property type="entry name" value="CPSase_S_chain"/>
    <property type="match status" value="1"/>
</dbReference>
<comment type="catalytic activity">
    <reaction evidence="9 10">
        <text>hydrogencarbonate + L-glutamine + 2 ATP + H2O = carbamoyl phosphate + L-glutamate + 2 ADP + phosphate + 2 H(+)</text>
        <dbReference type="Rhea" id="RHEA:18633"/>
        <dbReference type="ChEBI" id="CHEBI:15377"/>
        <dbReference type="ChEBI" id="CHEBI:15378"/>
        <dbReference type="ChEBI" id="CHEBI:17544"/>
        <dbReference type="ChEBI" id="CHEBI:29985"/>
        <dbReference type="ChEBI" id="CHEBI:30616"/>
        <dbReference type="ChEBI" id="CHEBI:43474"/>
        <dbReference type="ChEBI" id="CHEBI:58228"/>
        <dbReference type="ChEBI" id="CHEBI:58359"/>
        <dbReference type="ChEBI" id="CHEBI:456216"/>
        <dbReference type="EC" id="6.3.5.5"/>
    </reaction>
</comment>
<dbReference type="PRINTS" id="PR00099">
    <property type="entry name" value="CPSGATASE"/>
</dbReference>
<dbReference type="EC" id="6.3.5.5" evidence="10"/>
<comment type="pathway">
    <text evidence="10">Pyrimidine metabolism; UMP biosynthesis via de novo pathway; (S)-dihydroorotate from bicarbonate: step 1/3.</text>
</comment>
<dbReference type="SUPFAM" id="SSF52021">
    <property type="entry name" value="Carbamoyl phosphate synthetase, small subunit N-terminal domain"/>
    <property type="match status" value="1"/>
</dbReference>
<dbReference type="InterPro" id="IPR006274">
    <property type="entry name" value="CarbamoylP_synth_ssu"/>
</dbReference>
<dbReference type="InterPro" id="IPR017926">
    <property type="entry name" value="GATASE"/>
</dbReference>
<dbReference type="InterPro" id="IPR035686">
    <property type="entry name" value="CPSase_GATase1"/>
</dbReference>